<dbReference type="EMBL" id="KV750276">
    <property type="protein sequence ID" value="OCL05475.1"/>
    <property type="molecule type" value="Genomic_DNA"/>
</dbReference>
<keyword evidence="2" id="KW-1185">Reference proteome</keyword>
<dbReference type="InterPro" id="IPR036396">
    <property type="entry name" value="Cyt_P450_sf"/>
</dbReference>
<dbReference type="AlphaFoldDB" id="A0A8E2EVP3"/>
<dbReference type="GO" id="GO:0004497">
    <property type="term" value="F:monooxygenase activity"/>
    <property type="evidence" value="ECO:0007669"/>
    <property type="project" value="InterPro"/>
</dbReference>
<reference evidence="1 2" key="1">
    <citation type="journal article" date="2016" name="Nat. Commun.">
        <title>Ectomycorrhizal ecology is imprinted in the genome of the dominant symbiotic fungus Cenococcum geophilum.</title>
        <authorList>
            <consortium name="DOE Joint Genome Institute"/>
            <person name="Peter M."/>
            <person name="Kohler A."/>
            <person name="Ohm R.A."/>
            <person name="Kuo A."/>
            <person name="Krutzmann J."/>
            <person name="Morin E."/>
            <person name="Arend M."/>
            <person name="Barry K.W."/>
            <person name="Binder M."/>
            <person name="Choi C."/>
            <person name="Clum A."/>
            <person name="Copeland A."/>
            <person name="Grisel N."/>
            <person name="Haridas S."/>
            <person name="Kipfer T."/>
            <person name="LaButti K."/>
            <person name="Lindquist E."/>
            <person name="Lipzen A."/>
            <person name="Maire R."/>
            <person name="Meier B."/>
            <person name="Mihaltcheva S."/>
            <person name="Molinier V."/>
            <person name="Murat C."/>
            <person name="Poggeler S."/>
            <person name="Quandt C.A."/>
            <person name="Sperisen C."/>
            <person name="Tritt A."/>
            <person name="Tisserant E."/>
            <person name="Crous P.W."/>
            <person name="Henrissat B."/>
            <person name="Nehls U."/>
            <person name="Egli S."/>
            <person name="Spatafora J.W."/>
            <person name="Grigoriev I.V."/>
            <person name="Martin F.M."/>
        </authorList>
    </citation>
    <scope>NUCLEOTIDE SEQUENCE [LARGE SCALE GENOMIC DNA]</scope>
    <source>
        <strain evidence="1 2">CBS 207.34</strain>
    </source>
</reference>
<evidence type="ECO:0000313" key="2">
    <source>
        <dbReference type="Proteomes" id="UP000250140"/>
    </source>
</evidence>
<dbReference type="GO" id="GO:0005506">
    <property type="term" value="F:iron ion binding"/>
    <property type="evidence" value="ECO:0007669"/>
    <property type="project" value="InterPro"/>
</dbReference>
<name>A0A8E2EVP3_9PEZI</name>
<proteinExistence type="predicted"/>
<organism evidence="1 2">
    <name type="scientific">Glonium stellatum</name>
    <dbReference type="NCBI Taxonomy" id="574774"/>
    <lineage>
        <taxon>Eukaryota</taxon>
        <taxon>Fungi</taxon>
        <taxon>Dikarya</taxon>
        <taxon>Ascomycota</taxon>
        <taxon>Pezizomycotina</taxon>
        <taxon>Dothideomycetes</taxon>
        <taxon>Pleosporomycetidae</taxon>
        <taxon>Gloniales</taxon>
        <taxon>Gloniaceae</taxon>
        <taxon>Glonium</taxon>
    </lineage>
</organism>
<gene>
    <name evidence="1" type="ORF">AOQ84DRAFT_298863</name>
</gene>
<accession>A0A8E2EVP3</accession>
<sequence length="379" mass="42884">MFKDERTCLQILKGDRCGDGVNRHSALFSRAIANSRLIGAFGIDNAFTTTDQEWKTNFTKLAARLLQVAPNRSRYGWEQIRQKADYIVKDTLVKHYTIGLVPLVQSLTLRMTFAIFFHIDPKTVSYQTAKGIANEINKLWLVSKCSTNIPKWTDQTDLHKLLESVVPSKSPLDQVHNPMNIILPAYETLWRVVLRCFIEIIDEERCGKQNSAAWRAVLKRFLKDPSQQQPRKSEELSAFTISKEALRLYPPTRRVYRMFKLGPTSSNTKLVERLIAADVEACQRDPSIWGLDADKFNPDRWATLVDRKLLAFGAKPFLCPASTDFGVRIIALLTATLLVGTEESGHDILRDHQDYPTPGQPLDSGREAYAALELAAPVP</sequence>
<protein>
    <recommendedName>
        <fullName evidence="3">Cytochrome P450</fullName>
    </recommendedName>
</protein>
<dbReference type="GO" id="GO:0020037">
    <property type="term" value="F:heme binding"/>
    <property type="evidence" value="ECO:0007669"/>
    <property type="project" value="InterPro"/>
</dbReference>
<dbReference type="OrthoDB" id="10029320at2759"/>
<dbReference type="GO" id="GO:0016705">
    <property type="term" value="F:oxidoreductase activity, acting on paired donors, with incorporation or reduction of molecular oxygen"/>
    <property type="evidence" value="ECO:0007669"/>
    <property type="project" value="InterPro"/>
</dbReference>
<dbReference type="SUPFAM" id="SSF48264">
    <property type="entry name" value="Cytochrome P450"/>
    <property type="match status" value="1"/>
</dbReference>
<evidence type="ECO:0000313" key="1">
    <source>
        <dbReference type="EMBL" id="OCL05475.1"/>
    </source>
</evidence>
<dbReference type="Proteomes" id="UP000250140">
    <property type="component" value="Unassembled WGS sequence"/>
</dbReference>
<dbReference type="Gene3D" id="1.10.630.10">
    <property type="entry name" value="Cytochrome P450"/>
    <property type="match status" value="1"/>
</dbReference>
<evidence type="ECO:0008006" key="3">
    <source>
        <dbReference type="Google" id="ProtNLM"/>
    </source>
</evidence>